<evidence type="ECO:0000313" key="3">
    <source>
        <dbReference type="Proteomes" id="UP001177080"/>
    </source>
</evidence>
<dbReference type="InterPro" id="IPR038732">
    <property type="entry name" value="HpyO/CreE_NAD-binding"/>
</dbReference>
<dbReference type="RefSeq" id="WP_244759532.1">
    <property type="nucleotide sequence ID" value="NZ_JALJCJ010000001.1"/>
</dbReference>
<dbReference type="Pfam" id="PF13454">
    <property type="entry name" value="NAD_binding_9"/>
    <property type="match status" value="1"/>
</dbReference>
<dbReference type="Gene3D" id="3.50.50.60">
    <property type="entry name" value="FAD/NAD(P)-binding domain"/>
    <property type="match status" value="2"/>
</dbReference>
<dbReference type="Proteomes" id="UP001177080">
    <property type="component" value="Unassembled WGS sequence"/>
</dbReference>
<comment type="caution">
    <text evidence="2">The sequence shown here is derived from an EMBL/GenBank/DDBJ whole genome shotgun (WGS) entry which is preliminary data.</text>
</comment>
<proteinExistence type="predicted"/>
<gene>
    <name evidence="2" type="ORF">GB928_020585</name>
</gene>
<keyword evidence="3" id="KW-1185">Reference proteome</keyword>
<evidence type="ECO:0000313" key="2">
    <source>
        <dbReference type="EMBL" id="MDO6123598.1"/>
    </source>
</evidence>
<dbReference type="EMBL" id="WHSC02000009">
    <property type="protein sequence ID" value="MDO6123598.1"/>
    <property type="molecule type" value="Genomic_DNA"/>
</dbReference>
<name>A0ABT8XIN0_9HYPH</name>
<accession>A0ABT8XIN0</accession>
<dbReference type="InterPro" id="IPR036188">
    <property type="entry name" value="FAD/NAD-bd_sf"/>
</dbReference>
<dbReference type="SUPFAM" id="SSF51905">
    <property type="entry name" value="FAD/NAD(P)-binding domain"/>
    <property type="match status" value="1"/>
</dbReference>
<reference evidence="2" key="1">
    <citation type="submission" date="2022-04" db="EMBL/GenBank/DDBJ databases">
        <title>Shinella lacus sp. nov., a novel member of the genus Shinella from water.</title>
        <authorList>
            <person name="Deng Y."/>
        </authorList>
    </citation>
    <scope>NUCLEOTIDE SEQUENCE</scope>
    <source>
        <strain evidence="2">JCM 31239</strain>
    </source>
</reference>
<evidence type="ECO:0000259" key="1">
    <source>
        <dbReference type="Pfam" id="PF13454"/>
    </source>
</evidence>
<feature type="domain" description="FAD-dependent urate hydroxylase HpyO/Asp monooxygenase CreE-like FAD/NAD(P)-binding" evidence="1">
    <location>
        <begin position="17"/>
        <end position="169"/>
    </location>
</feature>
<dbReference type="PANTHER" id="PTHR40254">
    <property type="entry name" value="BLR0577 PROTEIN"/>
    <property type="match status" value="1"/>
</dbReference>
<sequence>MVAAPKTPPSVHRPVVAIVGGGFTGAALAYHLVRLLPQEAARIVIYEPRAVLGGGLAYDTVEPVHRINVPASRMTLVPGDDEHFQRWLFETDVLKDDAEATTADGHVFARRSDFGRYVTTQLQPLLDDGAVEHHRNLVRAIEKSGARWRIEAEDGSSLLADLVILAATHPSPQAPAALTRQLAGHPRYVPDATVPGALSGIRPGDRVLVVGAGLTAADVIAALDAAGHTGPITAISRRGLRSRGHNLLAQDPFGDFALPPARSARELLRRVRQTIADAEGAGVTWHAVFDRLRAQGRNIWQALPVIEQRRLLRFLRSHWDVHRFRIAPQVEAVIERGIADGQYAFHAASVSDVQRGADDAIEVRFRLRHGRGTFDDQYDAVVVTTGPGHGGVLSSQPFLTGLGKAGVLRADAVGLGLAVDRQSHAVGADGAVAESLYIAGPLARGMFGELMGLPQVTEHAVFVAENVARDIASRELEHRSAAVLAALSLATA</sequence>
<dbReference type="InterPro" id="IPR052189">
    <property type="entry name" value="L-asp_N-monooxygenase_NS-form"/>
</dbReference>
<protein>
    <submittedName>
        <fullName evidence="2">FAD/NAD(P)-binding protein</fullName>
    </submittedName>
</protein>
<dbReference type="PANTHER" id="PTHR40254:SF1">
    <property type="entry name" value="BLR0577 PROTEIN"/>
    <property type="match status" value="1"/>
</dbReference>
<organism evidence="2 3">
    <name type="scientific">Shinella curvata</name>
    <dbReference type="NCBI Taxonomy" id="1817964"/>
    <lineage>
        <taxon>Bacteria</taxon>
        <taxon>Pseudomonadati</taxon>
        <taxon>Pseudomonadota</taxon>
        <taxon>Alphaproteobacteria</taxon>
        <taxon>Hyphomicrobiales</taxon>
        <taxon>Rhizobiaceae</taxon>
        <taxon>Shinella</taxon>
    </lineage>
</organism>